<evidence type="ECO:0000313" key="4">
    <source>
        <dbReference type="Proteomes" id="UP000735302"/>
    </source>
</evidence>
<dbReference type="AlphaFoldDB" id="A0AAV4AJL4"/>
<keyword evidence="2" id="KW-0812">Transmembrane</keyword>
<feature type="region of interest" description="Disordered" evidence="1">
    <location>
        <begin position="62"/>
        <end position="115"/>
    </location>
</feature>
<name>A0AAV4AJL4_9GAST</name>
<reference evidence="3 4" key="1">
    <citation type="journal article" date="2021" name="Elife">
        <title>Chloroplast acquisition without the gene transfer in kleptoplastic sea slugs, Plakobranchus ocellatus.</title>
        <authorList>
            <person name="Maeda T."/>
            <person name="Takahashi S."/>
            <person name="Yoshida T."/>
            <person name="Shimamura S."/>
            <person name="Takaki Y."/>
            <person name="Nagai Y."/>
            <person name="Toyoda A."/>
            <person name="Suzuki Y."/>
            <person name="Arimoto A."/>
            <person name="Ishii H."/>
            <person name="Satoh N."/>
            <person name="Nishiyama T."/>
            <person name="Hasebe M."/>
            <person name="Maruyama T."/>
            <person name="Minagawa J."/>
            <person name="Obokata J."/>
            <person name="Shigenobu S."/>
        </authorList>
    </citation>
    <scope>NUCLEOTIDE SEQUENCE [LARGE SCALE GENOMIC DNA]</scope>
</reference>
<keyword evidence="2" id="KW-0472">Membrane</keyword>
<comment type="caution">
    <text evidence="3">The sequence shown here is derived from an EMBL/GenBank/DDBJ whole genome shotgun (WGS) entry which is preliminary data.</text>
</comment>
<feature type="transmembrane region" description="Helical" evidence="2">
    <location>
        <begin position="21"/>
        <end position="41"/>
    </location>
</feature>
<sequence length="155" mass="17140">MRRKWAHRPQVCAPAANIQRYQALLFVLALPTYGLAIHTALRLSGAGGWARTRYRRVSADFRAGSLSSVPPPPLPRGDSEENQFGLTVRSNLSTDDSETEPSSIGGKVDSDNSSRSMRHNLQYQFLWSNLTPLSDFASINPYLKVKLPHPTMSSG</sequence>
<keyword evidence="4" id="KW-1185">Reference proteome</keyword>
<evidence type="ECO:0000313" key="3">
    <source>
        <dbReference type="EMBL" id="GFO06811.1"/>
    </source>
</evidence>
<evidence type="ECO:0000256" key="1">
    <source>
        <dbReference type="SAM" id="MobiDB-lite"/>
    </source>
</evidence>
<dbReference type="EMBL" id="BLXT01003789">
    <property type="protein sequence ID" value="GFO06811.1"/>
    <property type="molecule type" value="Genomic_DNA"/>
</dbReference>
<evidence type="ECO:0000256" key="2">
    <source>
        <dbReference type="SAM" id="Phobius"/>
    </source>
</evidence>
<gene>
    <name evidence="3" type="ORF">PoB_003331600</name>
</gene>
<organism evidence="3 4">
    <name type="scientific">Plakobranchus ocellatus</name>
    <dbReference type="NCBI Taxonomy" id="259542"/>
    <lineage>
        <taxon>Eukaryota</taxon>
        <taxon>Metazoa</taxon>
        <taxon>Spiralia</taxon>
        <taxon>Lophotrochozoa</taxon>
        <taxon>Mollusca</taxon>
        <taxon>Gastropoda</taxon>
        <taxon>Heterobranchia</taxon>
        <taxon>Euthyneura</taxon>
        <taxon>Panpulmonata</taxon>
        <taxon>Sacoglossa</taxon>
        <taxon>Placobranchoidea</taxon>
        <taxon>Plakobranchidae</taxon>
        <taxon>Plakobranchus</taxon>
    </lineage>
</organism>
<proteinExistence type="predicted"/>
<keyword evidence="2" id="KW-1133">Transmembrane helix</keyword>
<protein>
    <submittedName>
        <fullName evidence="3">Uncharacterized protein</fullName>
    </submittedName>
</protein>
<feature type="compositionally biased region" description="Polar residues" evidence="1">
    <location>
        <begin position="82"/>
        <end position="94"/>
    </location>
</feature>
<accession>A0AAV4AJL4</accession>
<dbReference type="Proteomes" id="UP000735302">
    <property type="component" value="Unassembled WGS sequence"/>
</dbReference>